<proteinExistence type="predicted"/>
<evidence type="ECO:0000313" key="1">
    <source>
        <dbReference type="EMBL" id="SDX99028.1"/>
    </source>
</evidence>
<sequence length="428" mass="47186">MGGQAGSFPEMTIGNYYRDKGLYETLRGMTDQGQSEFFAKRNSDDKRALDLGNAARVVAYVACEATRLDRMSARNVAVAINSLSPEGRAAAWAATRADCEAMERGENAMQSPLWRGAPYSENRLREGISGFAGGFWRAWYQGYLDGQPLDWEFQNQVALIPDEDWKKGPDHIARLVEELEAAYLAEKLPQAERVEFNPATGRFRLIPTPLAKPALIAATISQVSDALSDALANPSNGLSEGSREARVISRMVTKYGNDPQRIEMDLTNIHRALTRQIATEDLPPSEENLALQAACEEGAQAVRATHPEVAENRLILSEHALREFKPDEKFSEYLPVLAAASEEELAEQFNEDIPELINDAFGQAPNNALRLPGADPATRIFSRTAKMSIVLRKSTDALDAICARTGLSRGDLLNVFMWFVGMGITLFS</sequence>
<dbReference type="Proteomes" id="UP000199541">
    <property type="component" value="Unassembled WGS sequence"/>
</dbReference>
<gene>
    <name evidence="1" type="ORF">SAMN05444006_1662</name>
</gene>
<reference evidence="1 2" key="1">
    <citation type="submission" date="2016-10" db="EMBL/GenBank/DDBJ databases">
        <authorList>
            <person name="Varghese N."/>
            <person name="Submissions S."/>
        </authorList>
    </citation>
    <scope>NUCLEOTIDE SEQUENCE [LARGE SCALE GENOMIC DNA]</scope>
    <source>
        <strain evidence="1 2">DSM 24802</strain>
    </source>
</reference>
<protein>
    <submittedName>
        <fullName evidence="1">Uncharacterized protein</fullName>
    </submittedName>
</protein>
<evidence type="ECO:0000313" key="2">
    <source>
        <dbReference type="Proteomes" id="UP000199541"/>
    </source>
</evidence>
<comment type="caution">
    <text evidence="1">The sequence shown here is derived from an EMBL/GenBank/DDBJ whole genome shotgun (WGS) entry which is preliminary data.</text>
</comment>
<accession>A0A1H3G8Q6</accession>
<dbReference type="EMBL" id="FNOB01000066">
    <property type="protein sequence ID" value="SDX99028.1"/>
    <property type="molecule type" value="Genomic_DNA"/>
</dbReference>
<organism evidence="1 2">
    <name type="scientific">Allgaiera indica</name>
    <dbReference type="NCBI Taxonomy" id="765699"/>
    <lineage>
        <taxon>Bacteria</taxon>
        <taxon>Pseudomonadati</taxon>
        <taxon>Pseudomonadota</taxon>
        <taxon>Alphaproteobacteria</taxon>
        <taxon>Rhodobacterales</taxon>
        <taxon>Paracoccaceae</taxon>
        <taxon>Allgaiera</taxon>
    </lineage>
</organism>
<keyword evidence="2" id="KW-1185">Reference proteome</keyword>
<name>A0A1H3G8Q6_9RHOB</name>